<reference evidence="2" key="2">
    <citation type="submission" date="2007-04" db="EMBL/GenBank/DDBJ databases">
        <title>The genome of the human body louse.</title>
        <authorList>
            <consortium name="The Human Body Louse Genome Consortium"/>
            <person name="Kirkness E."/>
            <person name="Walenz B."/>
            <person name="Hass B."/>
            <person name="Bruggner R."/>
            <person name="Strausberg R."/>
        </authorList>
    </citation>
    <scope>NUCLEOTIDE SEQUENCE</scope>
    <source>
        <strain evidence="2">USDA</strain>
    </source>
</reference>
<sequence>MKSLRNEKGSCYELNNLEPLSSSAHVHSGSKSASPSPIVGNAKSSLRRGPSSVGSPDWSATDEIQRLVALDQQRQSNSSLGINSW</sequence>
<dbReference type="VEuPathDB" id="VectorBase:PHUM597200"/>
<dbReference type="Proteomes" id="UP000009046">
    <property type="component" value="Unassembled WGS sequence"/>
</dbReference>
<dbReference type="GeneID" id="8236826"/>
<feature type="region of interest" description="Disordered" evidence="1">
    <location>
        <begin position="22"/>
        <end position="60"/>
    </location>
</feature>
<evidence type="ECO:0000313" key="4">
    <source>
        <dbReference type="Proteomes" id="UP000009046"/>
    </source>
</evidence>
<protein>
    <submittedName>
        <fullName evidence="2 3">Uncharacterized protein</fullName>
    </submittedName>
</protein>
<dbReference type="EMBL" id="DS235879">
    <property type="protein sequence ID" value="EEB19953.1"/>
    <property type="molecule type" value="Genomic_DNA"/>
</dbReference>
<organism>
    <name type="scientific">Pediculus humanus subsp. corporis</name>
    <name type="common">Body louse</name>
    <dbReference type="NCBI Taxonomy" id="121224"/>
    <lineage>
        <taxon>Eukaryota</taxon>
        <taxon>Metazoa</taxon>
        <taxon>Ecdysozoa</taxon>
        <taxon>Arthropoda</taxon>
        <taxon>Hexapoda</taxon>
        <taxon>Insecta</taxon>
        <taxon>Pterygota</taxon>
        <taxon>Neoptera</taxon>
        <taxon>Paraneoptera</taxon>
        <taxon>Psocodea</taxon>
        <taxon>Troctomorpha</taxon>
        <taxon>Phthiraptera</taxon>
        <taxon>Anoplura</taxon>
        <taxon>Pediculidae</taxon>
        <taxon>Pediculus</taxon>
    </lineage>
</organism>
<dbReference type="KEGG" id="phu:Phum_PHUM597200"/>
<evidence type="ECO:0000313" key="3">
    <source>
        <dbReference type="EnsemblMetazoa" id="PHUM597200-PA"/>
    </source>
</evidence>
<reference evidence="2" key="1">
    <citation type="submission" date="2007-04" db="EMBL/GenBank/DDBJ databases">
        <title>Annotation of Pediculus humanus corporis strain USDA.</title>
        <authorList>
            <person name="Kirkness E."/>
            <person name="Hannick L."/>
            <person name="Hass B."/>
            <person name="Bruggner R."/>
            <person name="Lawson D."/>
            <person name="Bidwell S."/>
            <person name="Joardar V."/>
            <person name="Caler E."/>
            <person name="Walenz B."/>
            <person name="Inman J."/>
            <person name="Schobel S."/>
            <person name="Galinsky K."/>
            <person name="Amedeo P."/>
            <person name="Strausberg R."/>
        </authorList>
    </citation>
    <scope>NUCLEOTIDE SEQUENCE</scope>
    <source>
        <strain evidence="2">USDA</strain>
    </source>
</reference>
<dbReference type="HOGENOM" id="CLU_2515362_0_0_1"/>
<reference evidence="3" key="3">
    <citation type="submission" date="2021-02" db="UniProtKB">
        <authorList>
            <consortium name="EnsemblMetazoa"/>
        </authorList>
    </citation>
    <scope>IDENTIFICATION</scope>
    <source>
        <strain evidence="3">USDA</strain>
    </source>
</reference>
<evidence type="ECO:0000256" key="1">
    <source>
        <dbReference type="SAM" id="MobiDB-lite"/>
    </source>
</evidence>
<evidence type="ECO:0000313" key="2">
    <source>
        <dbReference type="EMBL" id="EEB19953.1"/>
    </source>
</evidence>
<dbReference type="InParanoid" id="E0W2U7"/>
<name>E0W2U7_PEDHC</name>
<dbReference type="RefSeq" id="XP_002432691.1">
    <property type="nucleotide sequence ID" value="XM_002432646.1"/>
</dbReference>
<keyword evidence="4" id="KW-1185">Reference proteome</keyword>
<dbReference type="EnsemblMetazoa" id="PHUM597200-RA">
    <property type="protein sequence ID" value="PHUM597200-PA"/>
    <property type="gene ID" value="PHUM597200"/>
</dbReference>
<gene>
    <name evidence="3" type="primary">8236826</name>
    <name evidence="2" type="ORF">Phum_PHUM597200</name>
</gene>
<dbReference type="AlphaFoldDB" id="E0W2U7"/>
<dbReference type="EMBL" id="AAZO01007283">
    <property type="status" value="NOT_ANNOTATED_CDS"/>
    <property type="molecule type" value="Genomic_DNA"/>
</dbReference>
<dbReference type="CTD" id="8236826"/>
<accession>E0W2U7</accession>
<feature type="compositionally biased region" description="Low complexity" evidence="1">
    <location>
        <begin position="22"/>
        <end position="34"/>
    </location>
</feature>
<proteinExistence type="predicted"/>